<organism evidence="1 2">
    <name type="scientific">Sphaerisporangium aureirubrum</name>
    <dbReference type="NCBI Taxonomy" id="1544736"/>
    <lineage>
        <taxon>Bacteria</taxon>
        <taxon>Bacillati</taxon>
        <taxon>Actinomycetota</taxon>
        <taxon>Actinomycetes</taxon>
        <taxon>Streptosporangiales</taxon>
        <taxon>Streptosporangiaceae</taxon>
        <taxon>Sphaerisporangium</taxon>
    </lineage>
</organism>
<evidence type="ECO:0000313" key="1">
    <source>
        <dbReference type="EMBL" id="MFC6086392.1"/>
    </source>
</evidence>
<protein>
    <recommendedName>
        <fullName evidence="3">FXSXX-COOH protein</fullName>
    </recommendedName>
</protein>
<reference evidence="2" key="1">
    <citation type="journal article" date="2019" name="Int. J. Syst. Evol. Microbiol.">
        <title>The Global Catalogue of Microorganisms (GCM) 10K type strain sequencing project: providing services to taxonomists for standard genome sequencing and annotation.</title>
        <authorList>
            <consortium name="The Broad Institute Genomics Platform"/>
            <consortium name="The Broad Institute Genome Sequencing Center for Infectious Disease"/>
            <person name="Wu L."/>
            <person name="Ma J."/>
        </authorList>
    </citation>
    <scope>NUCLEOTIDE SEQUENCE [LARGE SCALE GENOMIC DNA]</scope>
    <source>
        <strain evidence="2">JCM 30346</strain>
    </source>
</reference>
<comment type="caution">
    <text evidence="1">The sequence shown here is derived from an EMBL/GenBank/DDBJ whole genome shotgun (WGS) entry which is preliminary data.</text>
</comment>
<accession>A0ABW1NVA0</accession>
<dbReference type="Proteomes" id="UP001596137">
    <property type="component" value="Unassembled WGS sequence"/>
</dbReference>
<name>A0ABW1NVA0_9ACTN</name>
<dbReference type="RefSeq" id="WP_380761534.1">
    <property type="nucleotide sequence ID" value="NZ_JBHSRF010000085.1"/>
</dbReference>
<evidence type="ECO:0008006" key="3">
    <source>
        <dbReference type="Google" id="ProtNLM"/>
    </source>
</evidence>
<evidence type="ECO:0000313" key="2">
    <source>
        <dbReference type="Proteomes" id="UP001596137"/>
    </source>
</evidence>
<gene>
    <name evidence="1" type="ORF">ACFP1K_34840</name>
</gene>
<proteinExistence type="predicted"/>
<sequence length="66" mass="6941">MNTGDKGIFPDNLASDLVDLSGISLDAVAEMPDSVLASALRRIHLEATEGAGSFFNDYAESNPGQQ</sequence>
<keyword evidence="2" id="KW-1185">Reference proteome</keyword>
<dbReference type="EMBL" id="JBHSRF010000085">
    <property type="protein sequence ID" value="MFC6086392.1"/>
    <property type="molecule type" value="Genomic_DNA"/>
</dbReference>